<gene>
    <name evidence="1" type="ordered locus">CTN_1936</name>
</gene>
<protein>
    <submittedName>
        <fullName evidence="1">Uncharacterized protein</fullName>
    </submittedName>
</protein>
<organism evidence="1 2">
    <name type="scientific">Thermotoga neapolitana (strain ATCC 49049 / DSM 4359 / NBRC 107923 / NS-E)</name>
    <dbReference type="NCBI Taxonomy" id="309803"/>
    <lineage>
        <taxon>Bacteria</taxon>
        <taxon>Thermotogati</taxon>
        <taxon>Thermotogota</taxon>
        <taxon>Thermotogae</taxon>
        <taxon>Thermotogales</taxon>
        <taxon>Thermotogaceae</taxon>
        <taxon>Thermotoga</taxon>
    </lineage>
</organism>
<accession>B9KAX9</accession>
<dbReference type="Proteomes" id="UP000000445">
    <property type="component" value="Chromosome"/>
</dbReference>
<name>B9KAX9_THENN</name>
<dbReference type="STRING" id="309803.CTN_1936"/>
<dbReference type="KEGG" id="tna:CTN_1936"/>
<dbReference type="InterPro" id="IPR037257">
    <property type="entry name" value="T2SS_E_N_sf"/>
</dbReference>
<sequence length="109" mass="12333">MESEEMAYRYICKQCGSVWYSASSLDTLYKKNCEKCGGELIEFTTTPKLGEILVALGVLNTARLQISLNLQKSLKKKIQIGKILLRLGFVGREDLLKALEIQRKLSFQS</sequence>
<dbReference type="EMBL" id="CP000916">
    <property type="protein sequence ID" value="ACM24112.1"/>
    <property type="molecule type" value="Genomic_DNA"/>
</dbReference>
<evidence type="ECO:0000313" key="1">
    <source>
        <dbReference type="EMBL" id="ACM24112.1"/>
    </source>
</evidence>
<evidence type="ECO:0000313" key="2">
    <source>
        <dbReference type="Proteomes" id="UP000000445"/>
    </source>
</evidence>
<keyword evidence="2" id="KW-1185">Reference proteome</keyword>
<dbReference type="HOGENOM" id="CLU_157959_0_0_0"/>
<dbReference type="SUPFAM" id="SSF160246">
    <property type="entry name" value="EspE N-terminal domain-like"/>
    <property type="match status" value="1"/>
</dbReference>
<reference evidence="1 2" key="1">
    <citation type="journal article" date="2009" name="Biosci. Biotechnol. Biochem.">
        <title>WeGAS: a web-based microbial genome annotation system.</title>
        <authorList>
            <person name="Lee D."/>
            <person name="Seo H."/>
            <person name="Park C."/>
            <person name="Park K."/>
        </authorList>
    </citation>
    <scope>NUCLEOTIDE SEQUENCE [LARGE SCALE GENOMIC DNA]</scope>
    <source>
        <strain evidence="2">ATCC 49049 / DSM 4359 / NBRC 107923 / NS-E</strain>
    </source>
</reference>
<dbReference type="AlphaFoldDB" id="B9KAX9"/>
<proteinExistence type="predicted"/>